<dbReference type="InterPro" id="IPR051719">
    <property type="entry name" value="CASTOR_mTORC1"/>
</dbReference>
<accession>A0A0A7EH54</accession>
<dbReference type="InterPro" id="IPR027795">
    <property type="entry name" value="CASTOR_ACT_dom"/>
</dbReference>
<dbReference type="eggNOG" id="COG3603">
    <property type="taxonomic scope" value="Bacteria"/>
</dbReference>
<reference evidence="2 3" key="1">
    <citation type="submission" date="2014-11" db="EMBL/GenBank/DDBJ databases">
        <title>Complete Genome Sequence of Pseudoalteromonas sp. Strain OCN003 Isolated from Kaneohe Bay, Oahu, Hawaii.</title>
        <authorList>
            <person name="Beurmann S."/>
            <person name="Videau P."/>
            <person name="Ushijima B."/>
            <person name="Smith A.M."/>
            <person name="Aeby G.S."/>
            <person name="Callahan S.M."/>
            <person name="Belcaid M."/>
        </authorList>
    </citation>
    <scope>NUCLEOTIDE SEQUENCE [LARGE SCALE GENOMIC DNA]</scope>
    <source>
        <strain evidence="2 3">OCN003</strain>
    </source>
</reference>
<name>A0A0A7EH54_9GAMM</name>
<dbReference type="SUPFAM" id="SSF55021">
    <property type="entry name" value="ACT-like"/>
    <property type="match status" value="2"/>
</dbReference>
<protein>
    <submittedName>
        <fullName evidence="2">Amino acid-binding protein</fullName>
    </submittedName>
</protein>
<dbReference type="Gene3D" id="3.30.2130.10">
    <property type="entry name" value="VC0802-like"/>
    <property type="match status" value="1"/>
</dbReference>
<evidence type="ECO:0000313" key="3">
    <source>
        <dbReference type="Proteomes" id="UP000030341"/>
    </source>
</evidence>
<dbReference type="HOGENOM" id="CLU_130568_0_0_6"/>
<sequence length="128" mass="14000">MSQQTLAVMQETFTIHSFDVDTPIPAAVYQTNVFFIARTYDELSVVCPSYVQLESNEQEDDWAALEVLGPLGFSMTGILSNISGVLAAANISIFAISTFDTDYILVKKARINDATKHLSKAGYKVVNG</sequence>
<evidence type="ECO:0000313" key="2">
    <source>
        <dbReference type="EMBL" id="AIY65391.1"/>
    </source>
</evidence>
<proteinExistence type="predicted"/>
<dbReference type="KEGG" id="pseo:OM33_09685"/>
<dbReference type="OrthoDB" id="5615858at2"/>
<organism evidence="2 3">
    <name type="scientific">Pseudoalteromonas piratica</name>
    <dbReference type="NCBI Taxonomy" id="1348114"/>
    <lineage>
        <taxon>Bacteria</taxon>
        <taxon>Pseudomonadati</taxon>
        <taxon>Pseudomonadota</taxon>
        <taxon>Gammaproteobacteria</taxon>
        <taxon>Alteromonadales</taxon>
        <taxon>Pseudoalteromonadaceae</taxon>
        <taxon>Pseudoalteromonas</taxon>
    </lineage>
</organism>
<dbReference type="PANTHER" id="PTHR31131:SF6">
    <property type="entry name" value="CASTOR ACT DOMAIN-CONTAINING PROTEIN"/>
    <property type="match status" value="1"/>
</dbReference>
<dbReference type="InterPro" id="IPR045865">
    <property type="entry name" value="ACT-like_dom_sf"/>
</dbReference>
<dbReference type="EMBL" id="CP009888">
    <property type="protein sequence ID" value="AIY65391.1"/>
    <property type="molecule type" value="Genomic_DNA"/>
</dbReference>
<feature type="domain" description="CASTOR ACT" evidence="1">
    <location>
        <begin position="59"/>
        <end position="119"/>
    </location>
</feature>
<dbReference type="STRING" id="1348114.OM33_09685"/>
<gene>
    <name evidence="2" type="ORF">OM33_09685</name>
</gene>
<dbReference type="PIRSF" id="PIRSF008459">
    <property type="entry name" value="UCP008459"/>
    <property type="match status" value="1"/>
</dbReference>
<dbReference type="Proteomes" id="UP000030341">
    <property type="component" value="Chromosome 1"/>
</dbReference>
<dbReference type="InterPro" id="IPR016540">
    <property type="entry name" value="UCP008459"/>
</dbReference>
<dbReference type="PANTHER" id="PTHR31131">
    <property type="entry name" value="CHROMOSOME 1, WHOLE GENOME SHOTGUN SEQUENCE"/>
    <property type="match status" value="1"/>
</dbReference>
<dbReference type="Pfam" id="PF13840">
    <property type="entry name" value="ACT_7"/>
    <property type="match status" value="1"/>
</dbReference>
<dbReference type="RefSeq" id="WP_038641230.1">
    <property type="nucleotide sequence ID" value="NZ_CP009888.1"/>
</dbReference>
<dbReference type="AlphaFoldDB" id="A0A0A7EH54"/>
<evidence type="ECO:0000259" key="1">
    <source>
        <dbReference type="Pfam" id="PF13840"/>
    </source>
</evidence>
<keyword evidence="3" id="KW-1185">Reference proteome</keyword>